<keyword evidence="3" id="KW-1185">Reference proteome</keyword>
<organism evidence="2 3">
    <name type="scientific">Cercophora samala</name>
    <dbReference type="NCBI Taxonomy" id="330535"/>
    <lineage>
        <taxon>Eukaryota</taxon>
        <taxon>Fungi</taxon>
        <taxon>Dikarya</taxon>
        <taxon>Ascomycota</taxon>
        <taxon>Pezizomycotina</taxon>
        <taxon>Sordariomycetes</taxon>
        <taxon>Sordariomycetidae</taxon>
        <taxon>Sordariales</taxon>
        <taxon>Lasiosphaeriaceae</taxon>
        <taxon>Cercophora</taxon>
    </lineage>
</organism>
<dbReference type="AlphaFoldDB" id="A0AA39Z403"/>
<name>A0AA39Z403_9PEZI</name>
<feature type="compositionally biased region" description="Basic and acidic residues" evidence="1">
    <location>
        <begin position="1"/>
        <end position="11"/>
    </location>
</feature>
<evidence type="ECO:0000313" key="2">
    <source>
        <dbReference type="EMBL" id="KAK0663015.1"/>
    </source>
</evidence>
<accession>A0AA39Z403</accession>
<protein>
    <submittedName>
        <fullName evidence="2">Uncharacterized protein</fullName>
    </submittedName>
</protein>
<dbReference type="EMBL" id="JAULSY010000133">
    <property type="protein sequence ID" value="KAK0663015.1"/>
    <property type="molecule type" value="Genomic_DNA"/>
</dbReference>
<reference evidence="2" key="1">
    <citation type="submission" date="2023-06" db="EMBL/GenBank/DDBJ databases">
        <title>Genome-scale phylogeny and comparative genomics of the fungal order Sordariales.</title>
        <authorList>
            <consortium name="Lawrence Berkeley National Laboratory"/>
            <person name="Hensen N."/>
            <person name="Bonometti L."/>
            <person name="Westerberg I."/>
            <person name="Brannstrom I.O."/>
            <person name="Guillou S."/>
            <person name="Cros-Aarteil S."/>
            <person name="Calhoun S."/>
            <person name="Haridas S."/>
            <person name="Kuo A."/>
            <person name="Mondo S."/>
            <person name="Pangilinan J."/>
            <person name="Riley R."/>
            <person name="Labutti K."/>
            <person name="Andreopoulos B."/>
            <person name="Lipzen A."/>
            <person name="Chen C."/>
            <person name="Yanf M."/>
            <person name="Daum C."/>
            <person name="Ng V."/>
            <person name="Clum A."/>
            <person name="Steindorff A."/>
            <person name="Ohm R."/>
            <person name="Martin F."/>
            <person name="Silar P."/>
            <person name="Natvig D."/>
            <person name="Lalanne C."/>
            <person name="Gautier V."/>
            <person name="Ament-Velasquez S.L."/>
            <person name="Kruys A."/>
            <person name="Hutchinson M.I."/>
            <person name="Powell A.J."/>
            <person name="Barry K."/>
            <person name="Miller A.N."/>
            <person name="Grigoriev I.V."/>
            <person name="Debuchy R."/>
            <person name="Gladieux P."/>
            <person name="Thoren M.H."/>
            <person name="Johannesson H."/>
        </authorList>
    </citation>
    <scope>NUCLEOTIDE SEQUENCE</scope>
    <source>
        <strain evidence="2">CBS 307.81</strain>
    </source>
</reference>
<sequence length="106" mass="11263">MTTSTEVKHLQEPPIITNQEDHTSSNEVVALLGALKEQGRAPESGAVAARNAGPTLVAAAAAEEEDHRAQPWHSLMAEIEQESIRNPPGSDWFSCGLGFHAHSLAG</sequence>
<dbReference type="Proteomes" id="UP001174997">
    <property type="component" value="Unassembled WGS sequence"/>
</dbReference>
<evidence type="ECO:0000256" key="1">
    <source>
        <dbReference type="SAM" id="MobiDB-lite"/>
    </source>
</evidence>
<evidence type="ECO:0000313" key="3">
    <source>
        <dbReference type="Proteomes" id="UP001174997"/>
    </source>
</evidence>
<gene>
    <name evidence="2" type="ORF">QBC41DRAFT_306889</name>
</gene>
<proteinExistence type="predicted"/>
<comment type="caution">
    <text evidence="2">The sequence shown here is derived from an EMBL/GenBank/DDBJ whole genome shotgun (WGS) entry which is preliminary data.</text>
</comment>
<feature type="region of interest" description="Disordered" evidence="1">
    <location>
        <begin position="1"/>
        <end position="22"/>
    </location>
</feature>